<gene>
    <name evidence="3" type="ordered locus">Clole_1112</name>
</gene>
<organism evidence="3 4">
    <name type="scientific">Cellulosilyticum lentocellum (strain ATCC 49066 / DSM 5427 / NCIMB 11756 / RHM5)</name>
    <name type="common">Clostridium lentocellum</name>
    <dbReference type="NCBI Taxonomy" id="642492"/>
    <lineage>
        <taxon>Bacteria</taxon>
        <taxon>Bacillati</taxon>
        <taxon>Bacillota</taxon>
        <taxon>Clostridia</taxon>
        <taxon>Lachnospirales</taxon>
        <taxon>Cellulosilyticaceae</taxon>
        <taxon>Cellulosilyticum</taxon>
    </lineage>
</organism>
<dbReference type="Pfam" id="PF04977">
    <property type="entry name" value="DivIC"/>
    <property type="match status" value="1"/>
</dbReference>
<evidence type="ECO:0000313" key="4">
    <source>
        <dbReference type="Proteomes" id="UP000008467"/>
    </source>
</evidence>
<dbReference type="Proteomes" id="UP000008467">
    <property type="component" value="Chromosome"/>
</dbReference>
<reference evidence="3 4" key="1">
    <citation type="journal article" date="2011" name="J. Bacteriol.">
        <title>Complete genome sequence of the cellulose-degrading bacterium Cellulosilyticum lentocellum.</title>
        <authorList>
            <consortium name="US DOE Joint Genome Institute"/>
            <person name="Miller D.A."/>
            <person name="Suen G."/>
            <person name="Bruce D."/>
            <person name="Copeland A."/>
            <person name="Cheng J.F."/>
            <person name="Detter C."/>
            <person name="Goodwin L.A."/>
            <person name="Han C.S."/>
            <person name="Hauser L.J."/>
            <person name="Land M.L."/>
            <person name="Lapidus A."/>
            <person name="Lucas S."/>
            <person name="Meincke L."/>
            <person name="Pitluck S."/>
            <person name="Tapia R."/>
            <person name="Teshima H."/>
            <person name="Woyke T."/>
            <person name="Fox B.G."/>
            <person name="Angert E.R."/>
            <person name="Currie C.R."/>
        </authorList>
    </citation>
    <scope>NUCLEOTIDE SEQUENCE [LARGE SCALE GENOMIC DNA]</scope>
    <source>
        <strain evidence="4">ATCC 49066 / DSM 5427 / NCIMB 11756 / RHM5</strain>
    </source>
</reference>
<keyword evidence="2" id="KW-0472">Membrane</keyword>
<feature type="transmembrane region" description="Helical" evidence="2">
    <location>
        <begin position="7"/>
        <end position="25"/>
    </location>
</feature>
<dbReference type="STRING" id="642492.Clole_1112"/>
<evidence type="ECO:0000256" key="2">
    <source>
        <dbReference type="SAM" id="Phobius"/>
    </source>
</evidence>
<name>F2JS28_CELLD</name>
<accession>F2JS28</accession>
<dbReference type="AlphaFoldDB" id="F2JS28"/>
<dbReference type="HOGENOM" id="CLU_2394415_0_0_9"/>
<keyword evidence="2" id="KW-0812">Transmembrane</keyword>
<sequence length="93" mass="10718">MRKQKVIILRITFIVTTLGVLGLFVSGQNLRVLNQKVDKELEVTREKVAVQQDKLEALQKEVTDINSKEYIEKVATDQLGMVEEDTIVFREKK</sequence>
<dbReference type="KEGG" id="cle:Clole_1112"/>
<evidence type="ECO:0000313" key="3">
    <source>
        <dbReference type="EMBL" id="ADZ82842.1"/>
    </source>
</evidence>
<dbReference type="EMBL" id="CP002582">
    <property type="protein sequence ID" value="ADZ82842.1"/>
    <property type="molecule type" value="Genomic_DNA"/>
</dbReference>
<dbReference type="RefSeq" id="WP_013656141.1">
    <property type="nucleotide sequence ID" value="NC_015275.1"/>
</dbReference>
<dbReference type="InterPro" id="IPR007060">
    <property type="entry name" value="FtsL/DivIC"/>
</dbReference>
<keyword evidence="2" id="KW-1133">Transmembrane helix</keyword>
<protein>
    <submittedName>
        <fullName evidence="3">Septum formation initiator</fullName>
    </submittedName>
</protein>
<evidence type="ECO:0000256" key="1">
    <source>
        <dbReference type="SAM" id="Coils"/>
    </source>
</evidence>
<keyword evidence="4" id="KW-1185">Reference proteome</keyword>
<keyword evidence="1" id="KW-0175">Coiled coil</keyword>
<proteinExistence type="predicted"/>
<feature type="coiled-coil region" evidence="1">
    <location>
        <begin position="41"/>
        <end position="68"/>
    </location>
</feature>